<dbReference type="Pfam" id="PF02768">
    <property type="entry name" value="DNA_pol3_beta_3"/>
    <property type="match status" value="1"/>
</dbReference>
<dbReference type="NCBIfam" id="TIGR00663">
    <property type="entry name" value="dnan"/>
    <property type="match status" value="1"/>
</dbReference>
<evidence type="ECO:0000256" key="6">
    <source>
        <dbReference type="ARBA" id="ARBA00022695"/>
    </source>
</evidence>
<dbReference type="Gene3D" id="3.70.10.10">
    <property type="match status" value="1"/>
</dbReference>
<keyword evidence="6 10" id="KW-0548">Nucleotidyltransferase</keyword>
<dbReference type="InterPro" id="IPR022634">
    <property type="entry name" value="DNA_polIII_beta_N"/>
</dbReference>
<dbReference type="AlphaFoldDB" id="A0A1M5WKB0"/>
<dbReference type="Proteomes" id="UP000184139">
    <property type="component" value="Unassembled WGS sequence"/>
</dbReference>
<dbReference type="EMBL" id="FQXS01000013">
    <property type="protein sequence ID" value="SHH87868.1"/>
    <property type="molecule type" value="Genomic_DNA"/>
</dbReference>
<proteinExistence type="inferred from homology"/>
<sequence length="376" mass="42124">MSLKCTVQKDDFIEGLSVLQNVTNKRGTLAILSNILIEATTNGLVLTGTDLEVGLQIFVPAEVDAIGSLTLPSKKIYEIVRESGSASLVIEETENSWVTISAGKSVYNLAGIQSEEYPAFPEYDEEGLVPLEAPVFLDLIDKVIFSIAGEQENIYSLTSVLIEKEKIDSVSYLRMISSDGHRLSIMEKDVAVDVDHLGIEDITLIPKKGIQELRKFCENRDTIDVSFSRKQLVVKDKRAVMVVRLKHGEFPHYRAIVQAVPMDNCIKINRLLFLESLKRINLFTEDVFHTIQLRIEGETMVLSSQNADIGNAKDELKVTYDGEPLTLGFNCRYFIETLQVMECEEVEAYINSENSPCLMRSALDKGFTSIIMPMQL</sequence>
<feature type="domain" description="DNA polymerase III beta sliding clamp N-terminal" evidence="11">
    <location>
        <begin position="4"/>
        <end position="120"/>
    </location>
</feature>
<feature type="domain" description="DNA polymerase III beta sliding clamp central" evidence="12">
    <location>
        <begin position="133"/>
        <end position="251"/>
    </location>
</feature>
<dbReference type="GO" id="GO:0006271">
    <property type="term" value="P:DNA strand elongation involved in DNA replication"/>
    <property type="evidence" value="ECO:0007669"/>
    <property type="project" value="TreeGrafter"/>
</dbReference>
<evidence type="ECO:0000259" key="13">
    <source>
        <dbReference type="Pfam" id="PF02768"/>
    </source>
</evidence>
<dbReference type="OrthoDB" id="8421503at2"/>
<evidence type="ECO:0000256" key="4">
    <source>
        <dbReference type="ARBA" id="ARBA00022490"/>
    </source>
</evidence>
<dbReference type="GO" id="GO:0008408">
    <property type="term" value="F:3'-5' exonuclease activity"/>
    <property type="evidence" value="ECO:0007669"/>
    <property type="project" value="InterPro"/>
</dbReference>
<evidence type="ECO:0000259" key="11">
    <source>
        <dbReference type="Pfam" id="PF00712"/>
    </source>
</evidence>
<gene>
    <name evidence="14" type="ORF">SAMN02745124_02357</name>
</gene>
<dbReference type="InterPro" id="IPR046938">
    <property type="entry name" value="DNA_clamp_sf"/>
</dbReference>
<evidence type="ECO:0000313" key="14">
    <source>
        <dbReference type="EMBL" id="SHH87868.1"/>
    </source>
</evidence>
<comment type="function">
    <text evidence="10">Confers DNA tethering and processivity to DNA polymerases and other proteins. Acts as a clamp, forming a ring around DNA (a reaction catalyzed by the clamp-loading complex) which diffuses in an ATP-independent manner freely and bidirectionally along dsDNA. Initially characterized for its ability to contact the catalytic subunit of DNA polymerase III (Pol III), a complex, multichain enzyme responsible for most of the replicative synthesis in bacteria; Pol III exhibits 3'-5' exonuclease proofreading activity. The beta chain is required for initiation of replication as well as for processivity of DNA replication.</text>
</comment>
<keyword evidence="15" id="KW-1185">Reference proteome</keyword>
<organism evidence="14 15">
    <name type="scientific">Desulfofustis glycolicus DSM 9705</name>
    <dbReference type="NCBI Taxonomy" id="1121409"/>
    <lineage>
        <taxon>Bacteria</taxon>
        <taxon>Pseudomonadati</taxon>
        <taxon>Thermodesulfobacteriota</taxon>
        <taxon>Desulfobulbia</taxon>
        <taxon>Desulfobulbales</taxon>
        <taxon>Desulfocapsaceae</taxon>
        <taxon>Desulfofustis</taxon>
    </lineage>
</organism>
<keyword evidence="4 10" id="KW-0963">Cytoplasm</keyword>
<dbReference type="RefSeq" id="WP_073376237.1">
    <property type="nucleotide sequence ID" value="NZ_FQXS01000013.1"/>
</dbReference>
<comment type="subcellular location">
    <subcellularLocation>
        <location evidence="1 10">Cytoplasm</location>
    </subcellularLocation>
</comment>
<dbReference type="GO" id="GO:0005737">
    <property type="term" value="C:cytoplasm"/>
    <property type="evidence" value="ECO:0007669"/>
    <property type="project" value="UniProtKB-SubCell"/>
</dbReference>
<reference evidence="14 15" key="1">
    <citation type="submission" date="2016-11" db="EMBL/GenBank/DDBJ databases">
        <authorList>
            <person name="Jaros S."/>
            <person name="Januszkiewicz K."/>
            <person name="Wedrychowicz H."/>
        </authorList>
    </citation>
    <scope>NUCLEOTIDE SEQUENCE [LARGE SCALE GENOMIC DNA]</scope>
    <source>
        <strain evidence="14 15">DSM 9705</strain>
    </source>
</reference>
<evidence type="ECO:0000256" key="2">
    <source>
        <dbReference type="ARBA" id="ARBA00010752"/>
    </source>
</evidence>
<comment type="similarity">
    <text evidence="2 10">Belongs to the beta sliding clamp family.</text>
</comment>
<comment type="subunit">
    <text evidence="10">Forms a ring-shaped head-to-tail homodimer around DNA.</text>
</comment>
<evidence type="ECO:0000256" key="10">
    <source>
        <dbReference type="PIRNR" id="PIRNR000804"/>
    </source>
</evidence>
<evidence type="ECO:0000256" key="5">
    <source>
        <dbReference type="ARBA" id="ARBA00022679"/>
    </source>
</evidence>
<dbReference type="InterPro" id="IPR022635">
    <property type="entry name" value="DNA_polIII_beta_C"/>
</dbReference>
<dbReference type="STRING" id="1121409.SAMN02745124_02357"/>
<evidence type="ECO:0000256" key="8">
    <source>
        <dbReference type="ARBA" id="ARBA00022932"/>
    </source>
</evidence>
<dbReference type="GO" id="GO:0003887">
    <property type="term" value="F:DNA-directed DNA polymerase activity"/>
    <property type="evidence" value="ECO:0007669"/>
    <property type="project" value="UniProtKB-UniRule"/>
</dbReference>
<accession>A0A1M5WKB0</accession>
<dbReference type="CDD" id="cd00140">
    <property type="entry name" value="beta_clamp"/>
    <property type="match status" value="1"/>
</dbReference>
<protein>
    <recommendedName>
        <fullName evidence="3 10">Beta sliding clamp</fullName>
    </recommendedName>
</protein>
<evidence type="ECO:0000256" key="3">
    <source>
        <dbReference type="ARBA" id="ARBA00021035"/>
    </source>
</evidence>
<keyword evidence="9" id="KW-0238">DNA-binding</keyword>
<dbReference type="GO" id="GO:0009360">
    <property type="term" value="C:DNA polymerase III complex"/>
    <property type="evidence" value="ECO:0007669"/>
    <property type="project" value="InterPro"/>
</dbReference>
<dbReference type="SMART" id="SM00480">
    <property type="entry name" value="POL3Bc"/>
    <property type="match status" value="1"/>
</dbReference>
<dbReference type="Pfam" id="PF00712">
    <property type="entry name" value="DNA_pol3_beta"/>
    <property type="match status" value="1"/>
</dbReference>
<keyword evidence="7 10" id="KW-0235">DNA replication</keyword>
<dbReference type="PIRSF" id="PIRSF000804">
    <property type="entry name" value="DNA_pol_III_b"/>
    <property type="match status" value="1"/>
</dbReference>
<keyword evidence="8 10" id="KW-0239">DNA-directed DNA polymerase</keyword>
<dbReference type="PANTHER" id="PTHR30478:SF0">
    <property type="entry name" value="BETA SLIDING CLAMP"/>
    <property type="match status" value="1"/>
</dbReference>
<dbReference type="Pfam" id="PF02767">
    <property type="entry name" value="DNA_pol3_beta_2"/>
    <property type="match status" value="1"/>
</dbReference>
<feature type="domain" description="DNA polymerase III beta sliding clamp C-terminal" evidence="13">
    <location>
        <begin position="263"/>
        <end position="374"/>
    </location>
</feature>
<evidence type="ECO:0000256" key="1">
    <source>
        <dbReference type="ARBA" id="ARBA00004496"/>
    </source>
</evidence>
<evidence type="ECO:0000313" key="15">
    <source>
        <dbReference type="Proteomes" id="UP000184139"/>
    </source>
</evidence>
<evidence type="ECO:0000256" key="7">
    <source>
        <dbReference type="ARBA" id="ARBA00022705"/>
    </source>
</evidence>
<dbReference type="InterPro" id="IPR001001">
    <property type="entry name" value="DNA_polIII_beta"/>
</dbReference>
<dbReference type="SUPFAM" id="SSF55979">
    <property type="entry name" value="DNA clamp"/>
    <property type="match status" value="3"/>
</dbReference>
<evidence type="ECO:0000259" key="12">
    <source>
        <dbReference type="Pfam" id="PF02767"/>
    </source>
</evidence>
<dbReference type="InterPro" id="IPR022637">
    <property type="entry name" value="DNA_polIII_beta_cen"/>
</dbReference>
<name>A0A1M5WKB0_9BACT</name>
<dbReference type="PANTHER" id="PTHR30478">
    <property type="entry name" value="DNA POLYMERASE III SUBUNIT BETA"/>
    <property type="match status" value="1"/>
</dbReference>
<evidence type="ECO:0000256" key="9">
    <source>
        <dbReference type="ARBA" id="ARBA00023125"/>
    </source>
</evidence>
<keyword evidence="5 10" id="KW-0808">Transferase</keyword>
<dbReference type="GO" id="GO:0003677">
    <property type="term" value="F:DNA binding"/>
    <property type="evidence" value="ECO:0007669"/>
    <property type="project" value="UniProtKB-UniRule"/>
</dbReference>
<dbReference type="Gene3D" id="3.10.150.10">
    <property type="entry name" value="DNA Polymerase III, subunit A, domain 2"/>
    <property type="match status" value="1"/>
</dbReference>